<evidence type="ECO:0000313" key="8">
    <source>
        <dbReference type="EMBL" id="TDZ40739.1"/>
    </source>
</evidence>
<feature type="transmembrane region" description="Helical" evidence="7">
    <location>
        <begin position="344"/>
        <end position="365"/>
    </location>
</feature>
<dbReference type="InterPro" id="IPR037185">
    <property type="entry name" value="EmrE-like"/>
</dbReference>
<gene>
    <name evidence="8" type="primary">imt1</name>
    <name evidence="8" type="ORF">CTRI78_v010151</name>
</gene>
<dbReference type="Pfam" id="PF04488">
    <property type="entry name" value="Gly_transf_sug"/>
    <property type="match status" value="1"/>
</dbReference>
<evidence type="ECO:0000256" key="3">
    <source>
        <dbReference type="ARBA" id="ARBA00022679"/>
    </source>
</evidence>
<sequence>MLRAPSAVRHGRTRPILAFVGLVSILLVWSCRGLLHTTWTLVSLPLSWSRGADRFLISQEADGFDVTFGNYTRMQDKAGPGYEDKIPPVLHHIMLNAPAARAQWQEARQGCLDVHPGWEVHFWTDAEAGRFVADKYPELKDMWDSYRYPIQKIDALRYLVLYEYGGAVLDMDLRCRRSLGPLRRFDFVAPAAHPVGFSNGFMMASKGNWFIKQAIDSLGTYNRHWFGLSYPTIMFSTGCHYVSTIHSLQKNRTTLKILTGTKENPNLHRLNGAVTTPLFDHLGSSSWHSFDAAFILFLGRLKPIHIVLGISGVVCIVFLTRRVLLQHKLQHPSTPESHVYDPLTVVVLSELLKLVVSIVALLWTAPTDSDANVKQGSLRRLLQHGHLGSAIPAVMYTVAAASQAVGARNLSLLPYLMLSQVKLILTPVFGMLLLKQMLSRLQWVYLFVMTAGIMLVQLGSTAEVFAAADVKQNQRLAVGIVSMAVAGFCVAFSGVFMEACFKSNGNFLARNAQLAGYSLVFALLGISMQSGVKPENFLAGYNGLVGVLVVLQAVGGFVVSWCVRITSTVAKNYAQGLGFLAASMIPLLSLSGDTKQSFYFGALCVLWGVFGSMWSANKEKGKLTKEQDKSETQRSLV</sequence>
<feature type="transmembrane region" description="Helical" evidence="7">
    <location>
        <begin position="443"/>
        <end position="468"/>
    </location>
</feature>
<comment type="similarity">
    <text evidence="2">Belongs to the glycosyltransferase 32 family.</text>
</comment>
<keyword evidence="8" id="KW-0328">Glycosyltransferase</keyword>
<dbReference type="EMBL" id="RYZW01000154">
    <property type="protein sequence ID" value="TDZ40739.1"/>
    <property type="molecule type" value="Genomic_DNA"/>
</dbReference>
<dbReference type="Proteomes" id="UP000295703">
    <property type="component" value="Unassembled WGS sequence"/>
</dbReference>
<protein>
    <submittedName>
        <fullName evidence="8">Inositol phosphoceramide mannosyltransferase 1</fullName>
    </submittedName>
</protein>
<keyword evidence="5 7" id="KW-1133">Transmembrane helix</keyword>
<comment type="caution">
    <text evidence="8">The sequence shown here is derived from an EMBL/GenBank/DDBJ whole genome shotgun (WGS) entry which is preliminary data.</text>
</comment>
<evidence type="ECO:0000256" key="7">
    <source>
        <dbReference type="SAM" id="Phobius"/>
    </source>
</evidence>
<dbReference type="GO" id="GO:0000030">
    <property type="term" value="F:mannosyltransferase activity"/>
    <property type="evidence" value="ECO:0007669"/>
    <property type="project" value="TreeGrafter"/>
</dbReference>
<name>A0A4V3HTP7_COLTR</name>
<accession>A0A4V3HTP7</accession>
<keyword evidence="9" id="KW-1185">Reference proteome</keyword>
<dbReference type="InterPro" id="IPR029044">
    <property type="entry name" value="Nucleotide-diphossugar_trans"/>
</dbReference>
<dbReference type="SUPFAM" id="SSF103481">
    <property type="entry name" value="Multidrug resistance efflux transporter EmrE"/>
    <property type="match status" value="1"/>
</dbReference>
<feature type="transmembrane region" description="Helical" evidence="7">
    <location>
        <begin position="538"/>
        <end position="561"/>
    </location>
</feature>
<dbReference type="SUPFAM" id="SSF53448">
    <property type="entry name" value="Nucleotide-diphospho-sugar transferases"/>
    <property type="match status" value="1"/>
</dbReference>
<dbReference type="Pfam" id="PF04142">
    <property type="entry name" value="Nuc_sug_transp"/>
    <property type="match status" value="1"/>
</dbReference>
<reference evidence="8 9" key="1">
    <citation type="submission" date="2018-12" db="EMBL/GenBank/DDBJ databases">
        <title>Genome sequence and assembly of Colletotrichum trifolii.</title>
        <authorList>
            <person name="Gan P."/>
            <person name="Shirasu K."/>
        </authorList>
    </citation>
    <scope>NUCLEOTIDE SEQUENCE [LARGE SCALE GENOMIC DNA]</scope>
    <source>
        <strain evidence="8 9">543-2</strain>
    </source>
</reference>
<feature type="transmembrane region" description="Helical" evidence="7">
    <location>
        <begin position="573"/>
        <end position="592"/>
    </location>
</feature>
<dbReference type="GO" id="GO:0000139">
    <property type="term" value="C:Golgi membrane"/>
    <property type="evidence" value="ECO:0007669"/>
    <property type="project" value="InterPro"/>
</dbReference>
<dbReference type="STRING" id="5466.A0A4V3HTP7"/>
<keyword evidence="4 7" id="KW-0812">Transmembrane</keyword>
<dbReference type="PANTHER" id="PTHR32385:SF15">
    <property type="entry name" value="INOSITOL PHOSPHOCERAMIDE MANNOSYLTRANSFERASE 1"/>
    <property type="match status" value="1"/>
</dbReference>
<feature type="transmembrane region" description="Helical" evidence="7">
    <location>
        <begin position="412"/>
        <end position="434"/>
    </location>
</feature>
<dbReference type="PANTHER" id="PTHR32385">
    <property type="entry name" value="MANNOSYL PHOSPHORYLINOSITOL CERAMIDE SYNTHASE"/>
    <property type="match status" value="1"/>
</dbReference>
<dbReference type="GO" id="GO:0015165">
    <property type="term" value="F:pyrimidine nucleotide-sugar transmembrane transporter activity"/>
    <property type="evidence" value="ECO:0007669"/>
    <property type="project" value="InterPro"/>
</dbReference>
<feature type="transmembrane region" description="Helical" evidence="7">
    <location>
        <begin position="598"/>
        <end position="616"/>
    </location>
</feature>
<dbReference type="InterPro" id="IPR007577">
    <property type="entry name" value="GlycoTrfase_DXD_sugar-bd_CS"/>
</dbReference>
<evidence type="ECO:0000256" key="6">
    <source>
        <dbReference type="ARBA" id="ARBA00023136"/>
    </source>
</evidence>
<keyword evidence="6 7" id="KW-0472">Membrane</keyword>
<evidence type="ECO:0000256" key="1">
    <source>
        <dbReference type="ARBA" id="ARBA00004141"/>
    </source>
</evidence>
<comment type="subcellular location">
    <subcellularLocation>
        <location evidence="1">Membrane</location>
        <topology evidence="1">Multi-pass membrane protein</topology>
    </subcellularLocation>
</comment>
<dbReference type="Gene3D" id="3.90.550.20">
    <property type="match status" value="1"/>
</dbReference>
<feature type="transmembrane region" description="Helical" evidence="7">
    <location>
        <begin position="513"/>
        <end position="532"/>
    </location>
</feature>
<dbReference type="InterPro" id="IPR051706">
    <property type="entry name" value="Glycosyltransferase_domain"/>
</dbReference>
<dbReference type="GO" id="GO:0051999">
    <property type="term" value="P:mannosyl-inositol phosphorylceramide biosynthetic process"/>
    <property type="evidence" value="ECO:0007669"/>
    <property type="project" value="TreeGrafter"/>
</dbReference>
<organism evidence="8 9">
    <name type="scientific">Colletotrichum trifolii</name>
    <dbReference type="NCBI Taxonomy" id="5466"/>
    <lineage>
        <taxon>Eukaryota</taxon>
        <taxon>Fungi</taxon>
        <taxon>Dikarya</taxon>
        <taxon>Ascomycota</taxon>
        <taxon>Pezizomycotina</taxon>
        <taxon>Sordariomycetes</taxon>
        <taxon>Hypocreomycetidae</taxon>
        <taxon>Glomerellales</taxon>
        <taxon>Glomerellaceae</taxon>
        <taxon>Colletotrichum</taxon>
        <taxon>Colletotrichum orbiculare species complex</taxon>
    </lineage>
</organism>
<evidence type="ECO:0000256" key="2">
    <source>
        <dbReference type="ARBA" id="ARBA00009003"/>
    </source>
</evidence>
<keyword evidence="3 8" id="KW-0808">Transferase</keyword>
<evidence type="ECO:0000256" key="5">
    <source>
        <dbReference type="ARBA" id="ARBA00022989"/>
    </source>
</evidence>
<proteinExistence type="inferred from homology"/>
<evidence type="ECO:0000256" key="4">
    <source>
        <dbReference type="ARBA" id="ARBA00022692"/>
    </source>
</evidence>
<feature type="transmembrane region" description="Helical" evidence="7">
    <location>
        <begin position="304"/>
        <end position="324"/>
    </location>
</feature>
<feature type="transmembrane region" description="Helical" evidence="7">
    <location>
        <begin position="480"/>
        <end position="501"/>
    </location>
</feature>
<evidence type="ECO:0000313" key="9">
    <source>
        <dbReference type="Proteomes" id="UP000295703"/>
    </source>
</evidence>
<dbReference type="InterPro" id="IPR007271">
    <property type="entry name" value="Nuc_sug_transpt"/>
</dbReference>
<dbReference type="AlphaFoldDB" id="A0A4V3HTP7"/>